<dbReference type="OrthoDB" id="9804504at2"/>
<accession>A0A327ZGM0</accession>
<dbReference type="Gene3D" id="3.40.50.300">
    <property type="entry name" value="P-loop containing nucleotide triphosphate hydrolases"/>
    <property type="match status" value="1"/>
</dbReference>
<name>A0A327ZGM0_9ACTN</name>
<dbReference type="EMBL" id="QLMJ01000008">
    <property type="protein sequence ID" value="RAK36684.1"/>
    <property type="molecule type" value="Genomic_DNA"/>
</dbReference>
<evidence type="ECO:0000313" key="2">
    <source>
        <dbReference type="Proteomes" id="UP000249341"/>
    </source>
</evidence>
<dbReference type="InterPro" id="IPR027417">
    <property type="entry name" value="P-loop_NTPase"/>
</dbReference>
<gene>
    <name evidence="1" type="ORF">B0I29_108274</name>
</gene>
<reference evidence="1 2" key="1">
    <citation type="submission" date="2018-06" db="EMBL/GenBank/DDBJ databases">
        <title>Genomic Encyclopedia of Type Strains, Phase III (KMG-III): the genomes of soil and plant-associated and newly described type strains.</title>
        <authorList>
            <person name="Whitman W."/>
        </authorList>
    </citation>
    <scope>NUCLEOTIDE SEQUENCE [LARGE SCALE GENOMIC DNA]</scope>
    <source>
        <strain evidence="1 2">CGMCC 4.7090</strain>
    </source>
</reference>
<dbReference type="InterPro" id="IPR051589">
    <property type="entry name" value="Sialate-O-sulfotransferase"/>
</dbReference>
<keyword evidence="2" id="KW-1185">Reference proteome</keyword>
<dbReference type="PANTHER" id="PTHR45964:SF5">
    <property type="entry name" value="WSCD FAMILY MEMBER CG9164"/>
    <property type="match status" value="1"/>
</dbReference>
<proteinExistence type="predicted"/>
<sequence length="205" mass="23433">MIVWVASFPRSGNTFLRIVLHRLYGIRTSTVYDVDGVAARLGPDLIGFTERPGTLATLRADTEPHFIKTHRRRDTDVHENDPSRYEPELRTKILRQSPTGTGSWGANVLSWLHPPAAHRMVLRYEDLTSDPIHHVTTIVSALAPALTPVIDPAIPSMDELRLRDDRFFRRGHTGSHRDELPPELHELFWSRADNREAMHLLEISR</sequence>
<evidence type="ECO:0000313" key="1">
    <source>
        <dbReference type="EMBL" id="RAK36684.1"/>
    </source>
</evidence>
<dbReference type="RefSeq" id="WP_111650481.1">
    <property type="nucleotide sequence ID" value="NZ_JACHWI010000007.1"/>
</dbReference>
<comment type="caution">
    <text evidence="1">The sequence shown here is derived from an EMBL/GenBank/DDBJ whole genome shotgun (WGS) entry which is preliminary data.</text>
</comment>
<evidence type="ECO:0008006" key="3">
    <source>
        <dbReference type="Google" id="ProtNLM"/>
    </source>
</evidence>
<dbReference type="AlphaFoldDB" id="A0A327ZGM0"/>
<protein>
    <recommendedName>
        <fullName evidence="3">Sulfotransferase domain-containing protein</fullName>
    </recommendedName>
</protein>
<dbReference type="SUPFAM" id="SSF52540">
    <property type="entry name" value="P-loop containing nucleoside triphosphate hydrolases"/>
    <property type="match status" value="1"/>
</dbReference>
<dbReference type="PANTHER" id="PTHR45964">
    <property type="entry name" value="WSCD FAMILY MEMBER CG9164"/>
    <property type="match status" value="1"/>
</dbReference>
<dbReference type="Proteomes" id="UP000249341">
    <property type="component" value="Unassembled WGS sequence"/>
</dbReference>
<organism evidence="1 2">
    <name type="scientific">Actinoplanes lutulentus</name>
    <dbReference type="NCBI Taxonomy" id="1287878"/>
    <lineage>
        <taxon>Bacteria</taxon>
        <taxon>Bacillati</taxon>
        <taxon>Actinomycetota</taxon>
        <taxon>Actinomycetes</taxon>
        <taxon>Micromonosporales</taxon>
        <taxon>Micromonosporaceae</taxon>
        <taxon>Actinoplanes</taxon>
    </lineage>
</organism>